<dbReference type="InterPro" id="IPR000719">
    <property type="entry name" value="Prot_kinase_dom"/>
</dbReference>
<dbReference type="RefSeq" id="XP_009520247.1">
    <property type="nucleotide sequence ID" value="XM_009521952.1"/>
</dbReference>
<protein>
    <submittedName>
        <fullName evidence="7">Uncharacterized protein</fullName>
    </submittedName>
</protein>
<evidence type="ECO:0000256" key="3">
    <source>
        <dbReference type="SAM" id="SignalP"/>
    </source>
</evidence>
<dbReference type="Gene3D" id="1.10.510.10">
    <property type="entry name" value="Transferase(Phosphotransferase) domain 1"/>
    <property type="match status" value="1"/>
</dbReference>
<dbReference type="SMART" id="SM00332">
    <property type="entry name" value="PP2Cc"/>
    <property type="match status" value="1"/>
</dbReference>
<organism evidence="7 8">
    <name type="scientific">Phytophthora sojae (strain P6497)</name>
    <name type="common">Soybean stem and root rot agent</name>
    <name type="synonym">Phytophthora megasperma f. sp. glycines</name>
    <dbReference type="NCBI Taxonomy" id="1094619"/>
    <lineage>
        <taxon>Eukaryota</taxon>
        <taxon>Sar</taxon>
        <taxon>Stramenopiles</taxon>
        <taxon>Oomycota</taxon>
        <taxon>Peronosporomycetes</taxon>
        <taxon>Peronosporales</taxon>
        <taxon>Peronosporaceae</taxon>
        <taxon>Phytophthora</taxon>
    </lineage>
</organism>
<dbReference type="SMR" id="G4YW69"/>
<dbReference type="GO" id="GO:0004722">
    <property type="term" value="F:protein serine/threonine phosphatase activity"/>
    <property type="evidence" value="ECO:0007669"/>
    <property type="project" value="InterPro"/>
</dbReference>
<dbReference type="PROSITE" id="PS50011">
    <property type="entry name" value="PROTEIN_KINASE_DOM"/>
    <property type="match status" value="1"/>
</dbReference>
<evidence type="ECO:0000259" key="5">
    <source>
        <dbReference type="PROSITE" id="PS50157"/>
    </source>
</evidence>
<feature type="chain" id="PRO_5003471659" evidence="3">
    <location>
        <begin position="19"/>
        <end position="1040"/>
    </location>
</feature>
<keyword evidence="1" id="KW-0863">Zinc-finger</keyword>
<dbReference type="InterPro" id="IPR001932">
    <property type="entry name" value="PPM-type_phosphatase-like_dom"/>
</dbReference>
<dbReference type="PROSITE" id="PS50157">
    <property type="entry name" value="ZINC_FINGER_C2H2_2"/>
    <property type="match status" value="1"/>
</dbReference>
<dbReference type="InterPro" id="IPR011009">
    <property type="entry name" value="Kinase-like_dom_sf"/>
</dbReference>
<dbReference type="PANTHER" id="PTHR47992">
    <property type="entry name" value="PROTEIN PHOSPHATASE"/>
    <property type="match status" value="1"/>
</dbReference>
<dbReference type="OMA" id="PEAYDLW"/>
<evidence type="ECO:0000313" key="8">
    <source>
        <dbReference type="Proteomes" id="UP000002640"/>
    </source>
</evidence>
<keyword evidence="1" id="KW-0479">Metal-binding</keyword>
<dbReference type="InterPro" id="IPR036457">
    <property type="entry name" value="PPM-type-like_dom_sf"/>
</dbReference>
<dbReference type="Pfam" id="PF00069">
    <property type="entry name" value="Pkinase"/>
    <property type="match status" value="1"/>
</dbReference>
<feature type="region of interest" description="Disordered" evidence="2">
    <location>
        <begin position="109"/>
        <end position="162"/>
    </location>
</feature>
<dbReference type="PROSITE" id="PS51746">
    <property type="entry name" value="PPM_2"/>
    <property type="match status" value="1"/>
</dbReference>
<dbReference type="InterPro" id="IPR015655">
    <property type="entry name" value="PP2C"/>
</dbReference>
<dbReference type="SUPFAM" id="SSF56112">
    <property type="entry name" value="Protein kinase-like (PK-like)"/>
    <property type="match status" value="1"/>
</dbReference>
<sequence>MAELLLLLLLLLQSAALALEVPVADVTSRKLLTDRAWFSQVARVPRRVADDATACVAVSDPLRPGLTVEGYELVERSGLLGVCKHQQTQQTQWPMQTRVRMEIVPWSTAPSDGEIQHPRSAPVCPLPGAASTSRRAPAPPLPSPESTHSSEDPFEEGNRISPEGPVLEYQYVTEEAERIYVNAHYRLKKKFDAGSHGEVWRATRRHETSGREEHFVLKRLFLELGESMAQMGLREAHFGALLQGEHHVARFVEYFFRPAQPVESEDDHRTTPELWLVFYDEGKSLRQYLYEKLEVVYGADEHGDAGAGVVLQPSHFWEKLRTDARGENVLREIMRQLLQAVAALHARGITHRDIKPSNILVSIPPASTGTTLPPMPRVKLADFGSAVDDYTLQNLYAAGGGSDDSTTASSGPSQAEETREYQPPEVLFSDNGQPYDYTAPEAYDLWSVGVVFLEMVLGSPQVFLISPRERAKLDVVLDAQRRRRRHRHGRHNEDEDAESGWRTKAYLLHVLTQEFCIFQPAPRQLRSLWDKYALVSESCHFGRFNQTVVDRDPLKRGLEDSWGLDLMWRLLQWHPSGRISAEDALQHAYFRGPYVCKESSRRFATHQELLLHERYLEAQRARESIFASVVRAKYELPDRFTCPQCGRAFSTAQSCEQHVHARRHDANSSFCAFEAPLISSAIQTESQPVYVGSLAPEHPAVGVALFQGRKKYMEDFILVLTEQQLHRRCHSERDDLKSSQPLGFDLYAVVDGHLGSAAATFVVENLPRVLYRHFAAIPKSKEDSVPTDADQAAGASAERELAEKFALRQTFLELHERFLQSLDEVARDSNLQPETNDGTFTNGTAAVGEYFSGCTLTVVLHFRREQRVVSANVGDSRALAWLPGVSTKVNDCRMSPAPTADVVPLTMDHWPNDPTERSRIESSGGVVSFSGLWRVVGQLAVSRSLGDRHLRKYVTAEPSVFHAKLGEWSSGGVLVVASDGVWETMSNDDVVRFLAEKRSSASAGATLDRSPLNDLAAELLTEGYVRGSLDNMAVVLVALP</sequence>
<evidence type="ECO:0000256" key="2">
    <source>
        <dbReference type="SAM" id="MobiDB-lite"/>
    </source>
</evidence>
<dbReference type="CDD" id="cd00143">
    <property type="entry name" value="PP2Cc"/>
    <property type="match status" value="1"/>
</dbReference>
<feature type="domain" description="C2H2-type" evidence="5">
    <location>
        <begin position="640"/>
        <end position="669"/>
    </location>
</feature>
<dbReference type="Pfam" id="PF00481">
    <property type="entry name" value="PP2C"/>
    <property type="match status" value="1"/>
</dbReference>
<feature type="region of interest" description="Disordered" evidence="2">
    <location>
        <begin position="398"/>
        <end position="430"/>
    </location>
</feature>
<dbReference type="SMART" id="SM00220">
    <property type="entry name" value="S_TKc"/>
    <property type="match status" value="1"/>
</dbReference>
<proteinExistence type="predicted"/>
<dbReference type="KEGG" id="psoj:PHYSODRAFT_311670"/>
<dbReference type="PROSITE" id="PS00028">
    <property type="entry name" value="ZINC_FINGER_C2H2_1"/>
    <property type="match status" value="1"/>
</dbReference>
<dbReference type="GO" id="GO:0005524">
    <property type="term" value="F:ATP binding"/>
    <property type="evidence" value="ECO:0007669"/>
    <property type="project" value="InterPro"/>
</dbReference>
<dbReference type="SUPFAM" id="SSF81606">
    <property type="entry name" value="PP2C-like"/>
    <property type="match status" value="1"/>
</dbReference>
<reference evidence="7 8" key="1">
    <citation type="journal article" date="2006" name="Science">
        <title>Phytophthora genome sequences uncover evolutionary origins and mechanisms of pathogenesis.</title>
        <authorList>
            <person name="Tyler B.M."/>
            <person name="Tripathy S."/>
            <person name="Zhang X."/>
            <person name="Dehal P."/>
            <person name="Jiang R.H."/>
            <person name="Aerts A."/>
            <person name="Arredondo F.D."/>
            <person name="Baxter L."/>
            <person name="Bensasson D."/>
            <person name="Beynon J.L."/>
            <person name="Chapman J."/>
            <person name="Damasceno C.M."/>
            <person name="Dorrance A.E."/>
            <person name="Dou D."/>
            <person name="Dickerman A.W."/>
            <person name="Dubchak I.L."/>
            <person name="Garbelotto M."/>
            <person name="Gijzen M."/>
            <person name="Gordon S.G."/>
            <person name="Govers F."/>
            <person name="Grunwald N.J."/>
            <person name="Huang W."/>
            <person name="Ivors K.L."/>
            <person name="Jones R.W."/>
            <person name="Kamoun S."/>
            <person name="Krampis K."/>
            <person name="Lamour K.H."/>
            <person name="Lee M.K."/>
            <person name="McDonald W.H."/>
            <person name="Medina M."/>
            <person name="Meijer H.J."/>
            <person name="Nordberg E.K."/>
            <person name="Maclean D.J."/>
            <person name="Ospina-Giraldo M.D."/>
            <person name="Morris P.F."/>
            <person name="Phuntumart V."/>
            <person name="Putnam N.H."/>
            <person name="Rash S."/>
            <person name="Rose J.K."/>
            <person name="Sakihama Y."/>
            <person name="Salamov A.A."/>
            <person name="Savidor A."/>
            <person name="Scheuring C.F."/>
            <person name="Smith B.M."/>
            <person name="Sobral B.W."/>
            <person name="Terry A."/>
            <person name="Torto-Alalibo T.A."/>
            <person name="Win J."/>
            <person name="Xu Z."/>
            <person name="Zhang H."/>
            <person name="Grigoriev I.V."/>
            <person name="Rokhsar D.S."/>
            <person name="Boore J.L."/>
        </authorList>
    </citation>
    <scope>NUCLEOTIDE SEQUENCE [LARGE SCALE GENOMIC DNA]</scope>
    <source>
        <strain evidence="7 8">P6497</strain>
    </source>
</reference>
<evidence type="ECO:0000313" key="7">
    <source>
        <dbReference type="EMBL" id="EGZ24959.1"/>
    </source>
</evidence>
<keyword evidence="3" id="KW-0732">Signal</keyword>
<evidence type="ECO:0000259" key="4">
    <source>
        <dbReference type="PROSITE" id="PS50011"/>
    </source>
</evidence>
<keyword evidence="8" id="KW-1185">Reference proteome</keyword>
<feature type="domain" description="PPM-type phosphatase" evidence="6">
    <location>
        <begin position="700"/>
        <end position="1039"/>
    </location>
</feature>
<dbReference type="GeneID" id="20643409"/>
<name>G4YW69_PHYSP</name>
<dbReference type="AlphaFoldDB" id="G4YW69"/>
<dbReference type="GO" id="GO:0004672">
    <property type="term" value="F:protein kinase activity"/>
    <property type="evidence" value="ECO:0007669"/>
    <property type="project" value="InterPro"/>
</dbReference>
<dbReference type="Proteomes" id="UP000002640">
    <property type="component" value="Unassembled WGS sequence"/>
</dbReference>
<feature type="compositionally biased region" description="Low complexity" evidence="2">
    <location>
        <begin position="127"/>
        <end position="136"/>
    </location>
</feature>
<dbReference type="InParanoid" id="G4YW69"/>
<dbReference type="Gene3D" id="3.30.160.60">
    <property type="entry name" value="Classic Zinc Finger"/>
    <property type="match status" value="1"/>
</dbReference>
<evidence type="ECO:0000259" key="6">
    <source>
        <dbReference type="PROSITE" id="PS51746"/>
    </source>
</evidence>
<gene>
    <name evidence="7" type="ORF">PHYSODRAFT_311670</name>
</gene>
<dbReference type="InterPro" id="IPR013087">
    <property type="entry name" value="Znf_C2H2_type"/>
</dbReference>
<dbReference type="PROSITE" id="PS00108">
    <property type="entry name" value="PROTEIN_KINASE_ST"/>
    <property type="match status" value="1"/>
</dbReference>
<feature type="domain" description="Protein kinase" evidence="4">
    <location>
        <begin position="185"/>
        <end position="590"/>
    </location>
</feature>
<dbReference type="InterPro" id="IPR008271">
    <property type="entry name" value="Ser/Thr_kinase_AS"/>
</dbReference>
<feature type="signal peptide" evidence="3">
    <location>
        <begin position="1"/>
        <end position="18"/>
    </location>
</feature>
<dbReference type="Gene3D" id="3.60.40.10">
    <property type="entry name" value="PPM-type phosphatase domain"/>
    <property type="match status" value="1"/>
</dbReference>
<accession>G4YW69</accession>
<dbReference type="GO" id="GO:0008270">
    <property type="term" value="F:zinc ion binding"/>
    <property type="evidence" value="ECO:0007669"/>
    <property type="project" value="UniProtKB-KW"/>
</dbReference>
<evidence type="ECO:0000256" key="1">
    <source>
        <dbReference type="PROSITE-ProRule" id="PRU00042"/>
    </source>
</evidence>
<dbReference type="STRING" id="1094619.G4YW69"/>
<dbReference type="EMBL" id="JH159152">
    <property type="protein sequence ID" value="EGZ24959.1"/>
    <property type="molecule type" value="Genomic_DNA"/>
</dbReference>
<keyword evidence="1" id="KW-0862">Zinc</keyword>